<dbReference type="PANTHER" id="PTHR43066">
    <property type="entry name" value="RHOMBOID-RELATED PROTEIN"/>
    <property type="match status" value="1"/>
</dbReference>
<sequence>MINSILDDFKVSFRNGNILNQIIIINVVAFIFFGVFRLILDFSGNSELYSVIEGFFKLPSNLGKLVFRPWTIITHMFMHASIGHILWNMVFMYMFGRIITEYLGQNKLLSLYIWGGIGGGVTFILAYNLIPMFSNYVAAAQALGASAAVNAIIVGAATFQPEYQVRMLFIGLVKLKYIAAFFVVSSFLYTSGANAGGEFAHLGGAFLGYLNIKQLQQGNDWSKPVVGFVLWVKSLFKPQPKIKVSYRSEKTQKKQASRRKAAPKAKPSKEETSQAEIDAILDKISEKGYDALSKSEKQKLFNASKD</sequence>
<accession>A0A1E5T5M0</accession>
<dbReference type="STRING" id="1563681.BFP71_03120"/>
<dbReference type="InterPro" id="IPR046483">
    <property type="entry name" value="DUF6576"/>
</dbReference>
<dbReference type="EMBL" id="MDGQ01000003">
    <property type="protein sequence ID" value="OEK06671.1"/>
    <property type="molecule type" value="Genomic_DNA"/>
</dbReference>
<evidence type="ECO:0000259" key="8">
    <source>
        <dbReference type="Pfam" id="PF20216"/>
    </source>
</evidence>
<keyword evidence="10" id="KW-1185">Reference proteome</keyword>
<reference evidence="9 10" key="1">
    <citation type="submission" date="2016-08" db="EMBL/GenBank/DDBJ databases">
        <title>Draft genome of Fabibacter sp. strain SK-8.</title>
        <authorList>
            <person name="Wong S.-K."/>
            <person name="Hamasaki K."/>
            <person name="Yoshizawa S."/>
        </authorList>
    </citation>
    <scope>NUCLEOTIDE SEQUENCE [LARGE SCALE GENOMIC DNA]</scope>
    <source>
        <strain evidence="9 10">SK-8</strain>
    </source>
</reference>
<feature type="transmembrane region" description="Helical" evidence="6">
    <location>
        <begin position="168"/>
        <end position="189"/>
    </location>
</feature>
<feature type="region of interest" description="Disordered" evidence="5">
    <location>
        <begin position="247"/>
        <end position="274"/>
    </location>
</feature>
<evidence type="ECO:0000256" key="3">
    <source>
        <dbReference type="ARBA" id="ARBA00022989"/>
    </source>
</evidence>
<evidence type="ECO:0000256" key="1">
    <source>
        <dbReference type="ARBA" id="ARBA00004141"/>
    </source>
</evidence>
<keyword evidence="4 6" id="KW-0472">Membrane</keyword>
<comment type="caution">
    <text evidence="9">The sequence shown here is derived from an EMBL/GenBank/DDBJ whole genome shotgun (WGS) entry which is preliminary data.</text>
</comment>
<dbReference type="Gene3D" id="1.20.1540.10">
    <property type="entry name" value="Rhomboid-like"/>
    <property type="match status" value="1"/>
</dbReference>
<evidence type="ECO:0000256" key="4">
    <source>
        <dbReference type="ARBA" id="ARBA00023136"/>
    </source>
</evidence>
<dbReference type="AlphaFoldDB" id="A0A1E5T5M0"/>
<feature type="transmembrane region" description="Helical" evidence="6">
    <location>
        <begin position="72"/>
        <end position="96"/>
    </location>
</feature>
<organism evidence="9 10">
    <name type="scientific">Roseivirga misakiensis</name>
    <dbReference type="NCBI Taxonomy" id="1563681"/>
    <lineage>
        <taxon>Bacteria</taxon>
        <taxon>Pseudomonadati</taxon>
        <taxon>Bacteroidota</taxon>
        <taxon>Cytophagia</taxon>
        <taxon>Cytophagales</taxon>
        <taxon>Roseivirgaceae</taxon>
        <taxon>Roseivirga</taxon>
    </lineage>
</organism>
<evidence type="ECO:0000313" key="9">
    <source>
        <dbReference type="EMBL" id="OEK06671.1"/>
    </source>
</evidence>
<feature type="domain" description="DUF6576" evidence="8">
    <location>
        <begin position="272"/>
        <end position="305"/>
    </location>
</feature>
<dbReference type="GO" id="GO:0004252">
    <property type="term" value="F:serine-type endopeptidase activity"/>
    <property type="evidence" value="ECO:0007669"/>
    <property type="project" value="InterPro"/>
</dbReference>
<feature type="compositionally biased region" description="Basic residues" evidence="5">
    <location>
        <begin position="253"/>
        <end position="263"/>
    </location>
</feature>
<dbReference type="Pfam" id="PF01694">
    <property type="entry name" value="Rhomboid"/>
    <property type="match status" value="1"/>
</dbReference>
<protein>
    <submittedName>
        <fullName evidence="9">Uncharacterized protein</fullName>
    </submittedName>
</protein>
<evidence type="ECO:0000313" key="10">
    <source>
        <dbReference type="Proteomes" id="UP000095552"/>
    </source>
</evidence>
<comment type="subcellular location">
    <subcellularLocation>
        <location evidence="1">Membrane</location>
        <topology evidence="1">Multi-pass membrane protein</topology>
    </subcellularLocation>
</comment>
<proteinExistence type="predicted"/>
<name>A0A1E5T5M0_9BACT</name>
<dbReference type="RefSeq" id="WP_069833983.1">
    <property type="nucleotide sequence ID" value="NZ_MDGQ01000003.1"/>
</dbReference>
<keyword evidence="2 6" id="KW-0812">Transmembrane</keyword>
<dbReference type="GO" id="GO:0016020">
    <property type="term" value="C:membrane"/>
    <property type="evidence" value="ECO:0007669"/>
    <property type="project" value="UniProtKB-SubCell"/>
</dbReference>
<feature type="transmembrane region" description="Helical" evidence="6">
    <location>
        <begin position="108"/>
        <end position="130"/>
    </location>
</feature>
<keyword evidence="3 6" id="KW-1133">Transmembrane helix</keyword>
<dbReference type="OrthoDB" id="680602at2"/>
<evidence type="ECO:0000256" key="2">
    <source>
        <dbReference type="ARBA" id="ARBA00022692"/>
    </source>
</evidence>
<dbReference type="InterPro" id="IPR035952">
    <property type="entry name" value="Rhomboid-like_sf"/>
</dbReference>
<dbReference type="InterPro" id="IPR022764">
    <property type="entry name" value="Peptidase_S54_rhomboid_dom"/>
</dbReference>
<dbReference type="PANTHER" id="PTHR43066:SF11">
    <property type="entry name" value="PEPTIDASE S54 RHOMBOID DOMAIN-CONTAINING PROTEIN"/>
    <property type="match status" value="1"/>
</dbReference>
<dbReference type="Pfam" id="PF20216">
    <property type="entry name" value="DUF6576"/>
    <property type="match status" value="1"/>
</dbReference>
<gene>
    <name evidence="9" type="ORF">BFP71_03120</name>
</gene>
<evidence type="ECO:0000259" key="7">
    <source>
        <dbReference type="Pfam" id="PF01694"/>
    </source>
</evidence>
<evidence type="ECO:0000256" key="6">
    <source>
        <dbReference type="SAM" id="Phobius"/>
    </source>
</evidence>
<feature type="domain" description="Peptidase S54 rhomboid" evidence="7">
    <location>
        <begin position="69"/>
        <end position="210"/>
    </location>
</feature>
<dbReference type="SUPFAM" id="SSF144091">
    <property type="entry name" value="Rhomboid-like"/>
    <property type="match status" value="1"/>
</dbReference>
<feature type="transmembrane region" description="Helical" evidence="6">
    <location>
        <begin position="21"/>
        <end position="40"/>
    </location>
</feature>
<evidence type="ECO:0000256" key="5">
    <source>
        <dbReference type="SAM" id="MobiDB-lite"/>
    </source>
</evidence>
<dbReference type="Proteomes" id="UP000095552">
    <property type="component" value="Unassembled WGS sequence"/>
</dbReference>
<feature type="transmembrane region" description="Helical" evidence="6">
    <location>
        <begin position="136"/>
        <end position="156"/>
    </location>
</feature>